<comment type="caution">
    <text evidence="2">The sequence shown here is derived from an EMBL/GenBank/DDBJ whole genome shotgun (WGS) entry which is preliminary data.</text>
</comment>
<protein>
    <submittedName>
        <fullName evidence="2">Uncharacterized protein</fullName>
    </submittedName>
</protein>
<sequence>MEENNREEATNIQTEKTPGTNMPQEHPQNDQQETIKTNEEVDSNEYEENEFHEEPQNEEEYQIVKARKRGPRQRPTVMIGTGARESTLQIGEKIIWRYIGKLSHETSEDKVLSFLHKKCIKR</sequence>
<feature type="compositionally biased region" description="Acidic residues" evidence="1">
    <location>
        <begin position="40"/>
        <end position="60"/>
    </location>
</feature>
<evidence type="ECO:0000313" key="2">
    <source>
        <dbReference type="EMBL" id="KAJ9586059.1"/>
    </source>
</evidence>
<proteinExistence type="predicted"/>
<evidence type="ECO:0000313" key="3">
    <source>
        <dbReference type="Proteomes" id="UP001233999"/>
    </source>
</evidence>
<feature type="region of interest" description="Disordered" evidence="1">
    <location>
        <begin position="1"/>
        <end position="60"/>
    </location>
</feature>
<keyword evidence="3" id="KW-1185">Reference proteome</keyword>
<organism evidence="2 3">
    <name type="scientific">Diploptera punctata</name>
    <name type="common">Pacific beetle cockroach</name>
    <dbReference type="NCBI Taxonomy" id="6984"/>
    <lineage>
        <taxon>Eukaryota</taxon>
        <taxon>Metazoa</taxon>
        <taxon>Ecdysozoa</taxon>
        <taxon>Arthropoda</taxon>
        <taxon>Hexapoda</taxon>
        <taxon>Insecta</taxon>
        <taxon>Pterygota</taxon>
        <taxon>Neoptera</taxon>
        <taxon>Polyneoptera</taxon>
        <taxon>Dictyoptera</taxon>
        <taxon>Blattodea</taxon>
        <taxon>Blaberoidea</taxon>
        <taxon>Blaberidae</taxon>
        <taxon>Diplopterinae</taxon>
        <taxon>Diploptera</taxon>
    </lineage>
</organism>
<reference evidence="2" key="2">
    <citation type="submission" date="2023-05" db="EMBL/GenBank/DDBJ databases">
        <authorList>
            <person name="Fouks B."/>
        </authorList>
    </citation>
    <scope>NUCLEOTIDE SEQUENCE</scope>
    <source>
        <strain evidence="2">Stay&amp;Tobe</strain>
        <tissue evidence="2">Testes</tissue>
    </source>
</reference>
<dbReference type="EMBL" id="JASPKZ010007215">
    <property type="protein sequence ID" value="KAJ9586059.1"/>
    <property type="molecule type" value="Genomic_DNA"/>
</dbReference>
<dbReference type="AlphaFoldDB" id="A0AAD7ZSG3"/>
<name>A0AAD7ZSG3_DIPPU</name>
<dbReference type="Proteomes" id="UP001233999">
    <property type="component" value="Unassembled WGS sequence"/>
</dbReference>
<evidence type="ECO:0000256" key="1">
    <source>
        <dbReference type="SAM" id="MobiDB-lite"/>
    </source>
</evidence>
<feature type="compositionally biased region" description="Polar residues" evidence="1">
    <location>
        <begin position="10"/>
        <end position="23"/>
    </location>
</feature>
<gene>
    <name evidence="2" type="ORF">L9F63_020300</name>
</gene>
<reference evidence="2" key="1">
    <citation type="journal article" date="2023" name="IScience">
        <title>Live-bearing cockroach genome reveals convergent evolutionary mechanisms linked to viviparity in insects and beyond.</title>
        <authorList>
            <person name="Fouks B."/>
            <person name="Harrison M.C."/>
            <person name="Mikhailova A.A."/>
            <person name="Marchal E."/>
            <person name="English S."/>
            <person name="Carruthers M."/>
            <person name="Jennings E.C."/>
            <person name="Chiamaka E.L."/>
            <person name="Frigard R.A."/>
            <person name="Pippel M."/>
            <person name="Attardo G.M."/>
            <person name="Benoit J.B."/>
            <person name="Bornberg-Bauer E."/>
            <person name="Tobe S.S."/>
        </authorList>
    </citation>
    <scope>NUCLEOTIDE SEQUENCE</scope>
    <source>
        <strain evidence="2">Stay&amp;Tobe</strain>
    </source>
</reference>
<accession>A0AAD7ZSG3</accession>